<comment type="caution">
    <text evidence="2">The sequence shown here is derived from an EMBL/GenBank/DDBJ whole genome shotgun (WGS) entry which is preliminary data.</text>
</comment>
<dbReference type="PANTHER" id="PTHR21366">
    <property type="entry name" value="GLYOXALASE FAMILY PROTEIN"/>
    <property type="match status" value="1"/>
</dbReference>
<dbReference type="InterPro" id="IPR029068">
    <property type="entry name" value="Glyas_Bleomycin-R_OHBP_Dase"/>
</dbReference>
<dbReference type="PROSITE" id="PS51819">
    <property type="entry name" value="VOC"/>
    <property type="match status" value="1"/>
</dbReference>
<dbReference type="PROSITE" id="PS51318">
    <property type="entry name" value="TAT"/>
    <property type="match status" value="1"/>
</dbReference>
<protein>
    <recommendedName>
        <fullName evidence="1">VOC domain-containing protein</fullName>
    </recommendedName>
</protein>
<dbReference type="InterPro" id="IPR037523">
    <property type="entry name" value="VOC_core"/>
</dbReference>
<dbReference type="InterPro" id="IPR050383">
    <property type="entry name" value="GlyoxalaseI/FosfomycinResist"/>
</dbReference>
<evidence type="ECO:0000313" key="3">
    <source>
        <dbReference type="Proteomes" id="UP000218172"/>
    </source>
</evidence>
<feature type="domain" description="VOC" evidence="1">
    <location>
        <begin position="52"/>
        <end position="179"/>
    </location>
</feature>
<dbReference type="InterPro" id="IPR006311">
    <property type="entry name" value="TAT_signal"/>
</dbReference>
<dbReference type="Proteomes" id="UP000218172">
    <property type="component" value="Unassembled WGS sequence"/>
</dbReference>
<sequence length="357" mass="38296">MKKTTELKTTTGATTVLSRRSFVQGLAAAIPALATVPKLFAQGSSNAIELLKLHNFGLRVTDVERSVAFYQGLFGMPVQSRLGETVCLRIGDGPRFFSISPTRAGEQPGFSHIGLSLPNFSLEAVRSQLDDHGFSRGEGLTPGQSRLEVAMTSWVETQENNSELFMADQEGLVLQLSAEDYCGNGSNCGVLESAPATGKLQLGDINHFTNFLTSAERANQFYLNLFGLQFQAYQGPSSPIVGIGDGFQFLMFIGGGASSVRPSNPARTDHVSMSVADFSVDGILGVLSEYGLTARIDAANTQPLEHWVSMRMPNRGGVEGGTPEVYFSDPDGIRIQLQDASYCGGGDYLGDRCEALV</sequence>
<dbReference type="Gene3D" id="3.10.180.10">
    <property type="entry name" value="2,3-Dihydroxybiphenyl 1,2-Dioxygenase, domain 1"/>
    <property type="match status" value="2"/>
</dbReference>
<dbReference type="AlphaFoldDB" id="A0A2A4MW31"/>
<dbReference type="SUPFAM" id="SSF54593">
    <property type="entry name" value="Glyoxalase/Bleomycin resistance protein/Dihydroxybiphenyl dioxygenase"/>
    <property type="match status" value="2"/>
</dbReference>
<dbReference type="Pfam" id="PF00903">
    <property type="entry name" value="Glyoxalase"/>
    <property type="match status" value="1"/>
</dbReference>
<proteinExistence type="predicted"/>
<gene>
    <name evidence="2" type="ORF">COC19_00180</name>
</gene>
<organism evidence="2 3">
    <name type="scientific">SAR86 cluster bacterium</name>
    <dbReference type="NCBI Taxonomy" id="2030880"/>
    <lineage>
        <taxon>Bacteria</taxon>
        <taxon>Pseudomonadati</taxon>
        <taxon>Pseudomonadota</taxon>
        <taxon>Gammaproteobacteria</taxon>
        <taxon>SAR86 cluster</taxon>
    </lineage>
</organism>
<evidence type="ECO:0000313" key="2">
    <source>
        <dbReference type="EMBL" id="PCH64123.1"/>
    </source>
</evidence>
<accession>A0A2A4MW31</accession>
<evidence type="ECO:0000259" key="1">
    <source>
        <dbReference type="PROSITE" id="PS51819"/>
    </source>
</evidence>
<dbReference type="InterPro" id="IPR004360">
    <property type="entry name" value="Glyas_Fos-R_dOase_dom"/>
</dbReference>
<name>A0A2A4MW31_9GAMM</name>
<dbReference type="EMBL" id="NVQR01000002">
    <property type="protein sequence ID" value="PCH64123.1"/>
    <property type="molecule type" value="Genomic_DNA"/>
</dbReference>
<reference evidence="3" key="1">
    <citation type="submission" date="2017-08" db="EMBL/GenBank/DDBJ databases">
        <title>A dynamic microbial community with high functional redundancy inhabits the cold, oxic subseafloor aquifer.</title>
        <authorList>
            <person name="Tully B.J."/>
            <person name="Wheat C.G."/>
            <person name="Glazer B.T."/>
            <person name="Huber J.A."/>
        </authorList>
    </citation>
    <scope>NUCLEOTIDE SEQUENCE [LARGE SCALE GENOMIC DNA]</scope>
</reference>